<dbReference type="Proteomes" id="UP001498398">
    <property type="component" value="Unassembled WGS sequence"/>
</dbReference>
<keyword evidence="2" id="KW-1185">Reference proteome</keyword>
<dbReference type="EMBL" id="JBANRG010000058">
    <property type="protein sequence ID" value="KAK7442495.1"/>
    <property type="molecule type" value="Genomic_DNA"/>
</dbReference>
<reference evidence="1 2" key="1">
    <citation type="submission" date="2024-01" db="EMBL/GenBank/DDBJ databases">
        <title>A draft genome for the cacao thread blight pathogen Marasmiellus scandens.</title>
        <authorList>
            <person name="Baruah I.K."/>
            <person name="Leung J."/>
            <person name="Bukari Y."/>
            <person name="Amoako-Attah I."/>
            <person name="Meinhardt L.W."/>
            <person name="Bailey B.A."/>
            <person name="Cohen S.P."/>
        </authorList>
    </citation>
    <scope>NUCLEOTIDE SEQUENCE [LARGE SCALE GENOMIC DNA]</scope>
    <source>
        <strain evidence="1 2">GH-19</strain>
    </source>
</reference>
<sequence>MNFLDNLWQGSGGRWYGGTSKWAKFANASMLASFTVTFQGTSIAFVGSSPDVSPPYLVSIDGSEDTTSDYPELAVDSQWYTSEMLEDTLHSVQVSNLNGTDVDFAVVTIGENTPLEEQTIIVDDNSSEIIWNGQWQERTDYRYPTGITDARPFQDGAHISTDVGDTMAFQFAGE</sequence>
<evidence type="ECO:0008006" key="3">
    <source>
        <dbReference type="Google" id="ProtNLM"/>
    </source>
</evidence>
<accession>A0ABR1IVR0</accession>
<name>A0ABR1IVR0_9AGAR</name>
<gene>
    <name evidence="1" type="ORF">VKT23_016093</name>
</gene>
<evidence type="ECO:0000313" key="1">
    <source>
        <dbReference type="EMBL" id="KAK7442495.1"/>
    </source>
</evidence>
<dbReference type="Gene3D" id="2.60.120.260">
    <property type="entry name" value="Galactose-binding domain-like"/>
    <property type="match status" value="1"/>
</dbReference>
<protein>
    <recommendedName>
        <fullName evidence="3">Lectin</fullName>
    </recommendedName>
</protein>
<evidence type="ECO:0000313" key="2">
    <source>
        <dbReference type="Proteomes" id="UP001498398"/>
    </source>
</evidence>
<proteinExistence type="predicted"/>
<organism evidence="1 2">
    <name type="scientific">Marasmiellus scandens</name>
    <dbReference type="NCBI Taxonomy" id="2682957"/>
    <lineage>
        <taxon>Eukaryota</taxon>
        <taxon>Fungi</taxon>
        <taxon>Dikarya</taxon>
        <taxon>Basidiomycota</taxon>
        <taxon>Agaricomycotina</taxon>
        <taxon>Agaricomycetes</taxon>
        <taxon>Agaricomycetidae</taxon>
        <taxon>Agaricales</taxon>
        <taxon>Marasmiineae</taxon>
        <taxon>Omphalotaceae</taxon>
        <taxon>Marasmiellus</taxon>
    </lineage>
</organism>
<comment type="caution">
    <text evidence="1">The sequence shown here is derived from an EMBL/GenBank/DDBJ whole genome shotgun (WGS) entry which is preliminary data.</text>
</comment>